<dbReference type="RefSeq" id="WP_169971815.1">
    <property type="nucleotide sequence ID" value="NZ_CP012545.1"/>
</dbReference>
<reference evidence="2 5" key="2">
    <citation type="submission" date="2020-10" db="EMBL/GenBank/DDBJ databases">
        <title>Campylobacter californiensis sp. nov. isolated from cattle and feral swine in California.</title>
        <authorList>
            <person name="Miller W.G."/>
        </authorList>
    </citation>
    <scope>NUCLEOTIDE SEQUENCE [LARGE SCALE GENOMIC DNA]</scope>
    <source>
        <strain evidence="2 5">RM12919</strain>
    </source>
</reference>
<proteinExistence type="predicted"/>
<dbReference type="EMBL" id="LIWG01000001">
    <property type="protein sequence ID" value="MBE3607147.1"/>
    <property type="molecule type" value="Genomic_DNA"/>
</dbReference>
<name>A0AAW3ZQA4_9BACT</name>
<gene>
    <name evidence="2" type="ORF">CCAL12919_01105</name>
    <name evidence="3" type="ORF">CCAL9337_00155</name>
</gene>
<evidence type="ECO:0000256" key="1">
    <source>
        <dbReference type="SAM" id="Phobius"/>
    </source>
</evidence>
<keyword evidence="1" id="KW-0472">Membrane</keyword>
<sequence>MKTRRFFIYSVIYVCLVGAFIYTLDNSEHTFNLLDYSLTLPLAIWFMLPVALFSLLAVLHILYHSFSMYRYKRNIKKDGALYKEMTKEILLGLESNKEFKTDIYKIPAQILRILSPWNQNKDTSIEDAEINSVIQNVKSVQNGDVVDIKKFKLPKENPLNLKNEVNKVEKLSNYYAEILKNSSNADESLLKAVREKMIKTTSYQEIKRANFSLSADEIMLIVSRFVNDEIALEKDEIVELLNNVKITKEQYVKSAILLKDKLKPDAFIAVFEQLKTDHADAEEAYIYALYELQMIDKVRDAIEGSDNDEFKEIKTLLFLRDNGKIVSTSLFYK</sequence>
<evidence type="ECO:0000313" key="5">
    <source>
        <dbReference type="Proteomes" id="UP001318760"/>
    </source>
</evidence>
<evidence type="ECO:0000313" key="3">
    <source>
        <dbReference type="EMBL" id="MBE3607147.1"/>
    </source>
</evidence>
<evidence type="ECO:0000313" key="2">
    <source>
        <dbReference type="EMBL" id="MBE2985734.1"/>
    </source>
</evidence>
<comment type="caution">
    <text evidence="3">The sequence shown here is derived from an EMBL/GenBank/DDBJ whole genome shotgun (WGS) entry which is preliminary data.</text>
</comment>
<evidence type="ECO:0000313" key="4">
    <source>
        <dbReference type="Proteomes" id="UP000650616"/>
    </source>
</evidence>
<dbReference type="Proteomes" id="UP001318760">
    <property type="component" value="Unassembled WGS sequence"/>
</dbReference>
<dbReference type="AlphaFoldDB" id="A0AAW3ZQA4"/>
<accession>A0AAW3ZQA4</accession>
<reference evidence="3 4" key="1">
    <citation type="submission" date="2015-08" db="EMBL/GenBank/DDBJ databases">
        <title>Comparative genomics of the Campylobacter concisus group.</title>
        <authorList>
            <person name="Yee E."/>
            <person name="Chapman M.H."/>
            <person name="Huynh S."/>
            <person name="Bono J.L."/>
            <person name="On S.L."/>
            <person name="St Leger J."/>
            <person name="Foster G."/>
            <person name="Parker C.T."/>
            <person name="Miller W.G."/>
        </authorList>
    </citation>
    <scope>NUCLEOTIDE SEQUENCE [LARGE SCALE GENOMIC DNA]</scope>
    <source>
        <strain evidence="3 4">RM9337</strain>
    </source>
</reference>
<feature type="transmembrane region" description="Helical" evidence="1">
    <location>
        <begin position="44"/>
        <end position="63"/>
    </location>
</feature>
<dbReference type="Proteomes" id="UP000650616">
    <property type="component" value="Unassembled WGS sequence"/>
</dbReference>
<protein>
    <submittedName>
        <fullName evidence="3">LapA family protein</fullName>
    </submittedName>
</protein>
<feature type="transmembrane region" description="Helical" evidence="1">
    <location>
        <begin position="7"/>
        <end position="24"/>
    </location>
</feature>
<keyword evidence="1" id="KW-0812">Transmembrane</keyword>
<organism evidence="3 4">
    <name type="scientific">Campylobacter californiensis</name>
    <dbReference type="NCBI Taxonomy" id="1032243"/>
    <lineage>
        <taxon>Bacteria</taxon>
        <taxon>Pseudomonadati</taxon>
        <taxon>Campylobacterota</taxon>
        <taxon>Epsilonproteobacteria</taxon>
        <taxon>Campylobacterales</taxon>
        <taxon>Campylobacteraceae</taxon>
        <taxon>Campylobacter</taxon>
    </lineage>
</organism>
<keyword evidence="1" id="KW-1133">Transmembrane helix</keyword>
<dbReference type="EMBL" id="JADBHS010000002">
    <property type="protein sequence ID" value="MBE2985734.1"/>
    <property type="molecule type" value="Genomic_DNA"/>
</dbReference>
<keyword evidence="4" id="KW-1185">Reference proteome</keyword>